<dbReference type="AlphaFoldDB" id="A0A135V730"/>
<sequence>MDSRWTLAEEWSKDQSNFTFWHLTSDDDEFTKIYITPTDTKSEEDTKVPNIGRRQGLGTSPEQADLDDVLKPYKCHEGNFAPVQTCKKLLWEIQPFFSRFSINKRPWRYCNEEKEGKCCIGHRIGPPQRARHGPFPSLFEALKKIIYFCTASRRMIGETAGQCRVTVDGIDGTAWVDNGHTPEP</sequence>
<dbReference type="EMBL" id="JFFI01000312">
    <property type="protein sequence ID" value="KXH68402.1"/>
    <property type="molecule type" value="Genomic_DNA"/>
</dbReference>
<protein>
    <submittedName>
        <fullName evidence="2">Uncharacterized protein</fullName>
    </submittedName>
</protein>
<comment type="caution">
    <text evidence="2">The sequence shown here is derived from an EMBL/GenBank/DDBJ whole genome shotgun (WGS) entry which is preliminary data.</text>
</comment>
<evidence type="ECO:0000256" key="1">
    <source>
        <dbReference type="SAM" id="MobiDB-lite"/>
    </source>
</evidence>
<keyword evidence="3" id="KW-1185">Reference proteome</keyword>
<proteinExistence type="predicted"/>
<dbReference type="OrthoDB" id="4792834at2759"/>
<name>A0A135V730_9PEZI</name>
<feature type="region of interest" description="Disordered" evidence="1">
    <location>
        <begin position="36"/>
        <end position="61"/>
    </location>
</feature>
<gene>
    <name evidence="2" type="ORF">CSAL01_00275</name>
</gene>
<evidence type="ECO:0000313" key="2">
    <source>
        <dbReference type="EMBL" id="KXH68402.1"/>
    </source>
</evidence>
<evidence type="ECO:0000313" key="3">
    <source>
        <dbReference type="Proteomes" id="UP000070121"/>
    </source>
</evidence>
<accession>A0A135V730</accession>
<organism evidence="2 3">
    <name type="scientific">Colletotrichum salicis</name>
    <dbReference type="NCBI Taxonomy" id="1209931"/>
    <lineage>
        <taxon>Eukaryota</taxon>
        <taxon>Fungi</taxon>
        <taxon>Dikarya</taxon>
        <taxon>Ascomycota</taxon>
        <taxon>Pezizomycotina</taxon>
        <taxon>Sordariomycetes</taxon>
        <taxon>Hypocreomycetidae</taxon>
        <taxon>Glomerellales</taxon>
        <taxon>Glomerellaceae</taxon>
        <taxon>Colletotrichum</taxon>
        <taxon>Colletotrichum acutatum species complex</taxon>
    </lineage>
</organism>
<reference evidence="2 3" key="1">
    <citation type="submission" date="2014-02" db="EMBL/GenBank/DDBJ databases">
        <title>The genome sequence of Colletotrichum salicis CBS 607.94.</title>
        <authorList>
            <person name="Baroncelli R."/>
            <person name="Thon M.R."/>
        </authorList>
    </citation>
    <scope>NUCLEOTIDE SEQUENCE [LARGE SCALE GENOMIC DNA]</scope>
    <source>
        <strain evidence="2 3">CBS 607.94</strain>
    </source>
</reference>
<dbReference type="Proteomes" id="UP000070121">
    <property type="component" value="Unassembled WGS sequence"/>
</dbReference>